<keyword evidence="1" id="KW-0812">Transmembrane</keyword>
<feature type="transmembrane region" description="Helical" evidence="1">
    <location>
        <begin position="12"/>
        <end position="33"/>
    </location>
</feature>
<sequence length="520" mass="59775">MPKDTKALRGKTFLAICSFLFVLSYLLFMTFHFRWRGDGGIALLGAQRILRGELPYRDFFDFWMPGTFYLLAVLFRLFGQNLMVIRCLIFFTIGGLFLLVFLIAKKLNNSRTAAFLSIILFALPLPLFSYNHNWLGLLSACLAAHLLINPPKPGPTSIYWLCIGLINGLVINFIQWQGAGLFITCLLLLLPSRENRPSKVRFLLSFLGGAAFFPLLWCLFFWSKGALTNLVKATIFFPLTNYHRGNLHLPCQIWMTTTLFYILLWINVLKENPASNKALRPILLLGTTFHFLTLTSPTPGHTALSYAFTSPLSLYLFNSLRPYLFKSRYFPAPSFKALFLNSKFIKYTVGRILTILILFSFFARPTLNFIARMNYIITKENILLNTPKGSLMADSRWARTVQTIEQYLYAKNIPQNTTSIYIGPWSPGLYFIFSLQNPTRYAHLGPEHYTRAVLQTIISDLEEKKVSTIIFLPSETFAYQNKPNLLTKYLESNFKPVIYLKPQPQNPEPYPKDAIWERNN</sequence>
<proteinExistence type="predicted"/>
<reference evidence="3" key="1">
    <citation type="submission" date="2017-03" db="EMBL/GenBank/DDBJ databases">
        <title>Novel pathways for hydrocarbon cycling and metabolic interdependencies in hydrothermal sediment communities.</title>
        <authorList>
            <person name="Dombrowski N."/>
            <person name="Seitz K."/>
            <person name="Teske A."/>
            <person name="Baker B."/>
        </authorList>
    </citation>
    <scope>NUCLEOTIDE SEQUENCE [LARGE SCALE GENOMIC DNA]</scope>
</reference>
<evidence type="ECO:0008006" key="4">
    <source>
        <dbReference type="Google" id="ProtNLM"/>
    </source>
</evidence>
<feature type="transmembrane region" description="Helical" evidence="1">
    <location>
        <begin position="247"/>
        <end position="266"/>
    </location>
</feature>
<feature type="transmembrane region" description="Helical" evidence="1">
    <location>
        <begin position="157"/>
        <end position="190"/>
    </location>
</feature>
<name>A0A1W9NXY9_UNCC3</name>
<accession>A0A1W9NXY9</accession>
<feature type="transmembrane region" description="Helical" evidence="1">
    <location>
        <begin position="344"/>
        <end position="363"/>
    </location>
</feature>
<feature type="transmembrane region" description="Helical" evidence="1">
    <location>
        <begin position="278"/>
        <end position="297"/>
    </location>
</feature>
<feature type="transmembrane region" description="Helical" evidence="1">
    <location>
        <begin position="85"/>
        <end position="104"/>
    </location>
</feature>
<comment type="caution">
    <text evidence="2">The sequence shown here is derived from an EMBL/GenBank/DDBJ whole genome shotgun (WGS) entry which is preliminary data.</text>
</comment>
<gene>
    <name evidence="2" type="ORF">B5M47_02395</name>
</gene>
<organism evidence="2 3">
    <name type="scientific">candidate division CPR3 bacterium 4484_211</name>
    <dbReference type="NCBI Taxonomy" id="1968527"/>
    <lineage>
        <taxon>Bacteria</taxon>
        <taxon>Bacteria division CPR3</taxon>
    </lineage>
</organism>
<dbReference type="STRING" id="1968527.B5M47_02395"/>
<protein>
    <recommendedName>
        <fullName evidence="4">Glycosyltransferase RgtA/B/C/D-like domain-containing protein</fullName>
    </recommendedName>
</protein>
<keyword evidence="1" id="KW-0472">Membrane</keyword>
<evidence type="ECO:0000313" key="3">
    <source>
        <dbReference type="Proteomes" id="UP000192520"/>
    </source>
</evidence>
<dbReference type="Proteomes" id="UP000192520">
    <property type="component" value="Unassembled WGS sequence"/>
</dbReference>
<evidence type="ECO:0000256" key="1">
    <source>
        <dbReference type="SAM" id="Phobius"/>
    </source>
</evidence>
<feature type="transmembrane region" description="Helical" evidence="1">
    <location>
        <begin position="110"/>
        <end position="127"/>
    </location>
</feature>
<dbReference type="AlphaFoldDB" id="A0A1W9NXY9"/>
<keyword evidence="1" id="KW-1133">Transmembrane helix</keyword>
<dbReference type="EMBL" id="MZGJ01000011">
    <property type="protein sequence ID" value="OQX50988.1"/>
    <property type="molecule type" value="Genomic_DNA"/>
</dbReference>
<feature type="transmembrane region" description="Helical" evidence="1">
    <location>
        <begin position="202"/>
        <end position="222"/>
    </location>
</feature>
<evidence type="ECO:0000313" key="2">
    <source>
        <dbReference type="EMBL" id="OQX50988.1"/>
    </source>
</evidence>